<dbReference type="SUPFAM" id="SSF47823">
    <property type="entry name" value="lambda integrase-like, N-terminal domain"/>
    <property type="match status" value="1"/>
</dbReference>
<gene>
    <name evidence="4" type="primary">LOC132709245</name>
</gene>
<dbReference type="InterPro" id="IPR010998">
    <property type="entry name" value="Integrase_recombinase_N"/>
</dbReference>
<reference evidence="4" key="1">
    <citation type="submission" date="2025-08" db="UniProtKB">
        <authorList>
            <consortium name="RefSeq"/>
        </authorList>
    </citation>
    <scope>IDENTIFICATION</scope>
    <source>
        <tissue evidence="4">Blood</tissue>
    </source>
</reference>
<keyword evidence="1" id="KW-0238">DNA-binding</keyword>
<dbReference type="Proteomes" id="UP001652622">
    <property type="component" value="Unplaced"/>
</dbReference>
<sequence length="421" mass="46137">MGRASSPFSEGGAYLRQTQPRGRLAQSGPVRSLGMETGSSTVSGSVSLVRDSSSRSICDPALHTAAKVLLPLPNTGCRRTRRSLISVTSRASLRLPPNPGHSQGDPESDQGVGRSTSCGATLASSGVVRRYSVPVRRGTVANSTGSDFSHSRRRTPSRTRMALFDRLALERIRLTKSHLSSEVISIIQTARRPSTVHIYNASWKAFARCCALHHVDPTSATVPDVLQFLHSGFADGLAPSTLKVAALATVLIGDNQQSLSHDSRIKSFLQGASHLRPPAIHRYPTWDLTLVLQDLTSAPFEPICTASLRFLTLKMAFLLAITSARRVSEIAAFSIRSDLCVFYQDRVVLRLDPAFIPKINTPFHRVQDIVLPNFCPDPRHPSEKRWHTLDVRKALKRYISRTASFRKTEALLVSFLPSSLG</sequence>
<dbReference type="GeneID" id="132709245"/>
<name>A0ABM3YQE8_PANGU</name>
<protein>
    <submittedName>
        <fullName evidence="4">Uncharacterized protein LOC132709245</fullName>
    </submittedName>
</protein>
<organism evidence="3 4">
    <name type="scientific">Pantherophis guttatus</name>
    <name type="common">Corn snake</name>
    <name type="synonym">Elaphe guttata</name>
    <dbReference type="NCBI Taxonomy" id="94885"/>
    <lineage>
        <taxon>Eukaryota</taxon>
        <taxon>Metazoa</taxon>
        <taxon>Chordata</taxon>
        <taxon>Craniata</taxon>
        <taxon>Vertebrata</taxon>
        <taxon>Euteleostomi</taxon>
        <taxon>Lepidosauria</taxon>
        <taxon>Squamata</taxon>
        <taxon>Bifurcata</taxon>
        <taxon>Unidentata</taxon>
        <taxon>Episquamata</taxon>
        <taxon>Toxicofera</taxon>
        <taxon>Serpentes</taxon>
        <taxon>Colubroidea</taxon>
        <taxon>Colubridae</taxon>
        <taxon>Colubrinae</taxon>
        <taxon>Pantherophis</taxon>
    </lineage>
</organism>
<keyword evidence="3" id="KW-1185">Reference proteome</keyword>
<evidence type="ECO:0000313" key="3">
    <source>
        <dbReference type="Proteomes" id="UP001652622"/>
    </source>
</evidence>
<dbReference type="PANTHER" id="PTHR33066">
    <property type="entry name" value="INTEGRASE_SAM-LIKE_N DOMAIN-CONTAINING PROTEIN"/>
    <property type="match status" value="1"/>
</dbReference>
<feature type="region of interest" description="Disordered" evidence="2">
    <location>
        <begin position="88"/>
        <end position="119"/>
    </location>
</feature>
<accession>A0ABM3YQE8</accession>
<feature type="compositionally biased region" description="Low complexity" evidence="2">
    <location>
        <begin position="37"/>
        <end position="46"/>
    </location>
</feature>
<dbReference type="RefSeq" id="XP_060538353.1">
    <property type="nucleotide sequence ID" value="XM_060682370.1"/>
</dbReference>
<dbReference type="PANTHER" id="PTHR33066:SF2">
    <property type="entry name" value="FILAGGRIN-2-LIKE"/>
    <property type="match status" value="1"/>
</dbReference>
<evidence type="ECO:0000256" key="2">
    <source>
        <dbReference type="SAM" id="MobiDB-lite"/>
    </source>
</evidence>
<proteinExistence type="predicted"/>
<evidence type="ECO:0000313" key="4">
    <source>
        <dbReference type="RefSeq" id="XP_060538353.1"/>
    </source>
</evidence>
<dbReference type="Gene3D" id="1.10.150.130">
    <property type="match status" value="1"/>
</dbReference>
<evidence type="ECO:0000256" key="1">
    <source>
        <dbReference type="ARBA" id="ARBA00023125"/>
    </source>
</evidence>
<feature type="region of interest" description="Disordered" evidence="2">
    <location>
        <begin position="1"/>
        <end position="46"/>
    </location>
</feature>